<protein>
    <submittedName>
        <fullName evidence="1">Alpha/beta hydrolase</fullName>
    </submittedName>
</protein>
<gene>
    <name evidence="1" type="ORF">BZARG_1459</name>
</gene>
<dbReference type="AlphaFoldDB" id="G2EC35"/>
<dbReference type="STRING" id="1046627.BZARG_1459"/>
<organism evidence="1 2">
    <name type="scientific">Bizionia argentinensis JUB59</name>
    <dbReference type="NCBI Taxonomy" id="1046627"/>
    <lineage>
        <taxon>Bacteria</taxon>
        <taxon>Pseudomonadati</taxon>
        <taxon>Bacteroidota</taxon>
        <taxon>Flavobacteriia</taxon>
        <taxon>Flavobacteriales</taxon>
        <taxon>Flavobacteriaceae</taxon>
        <taxon>Bizionia</taxon>
    </lineage>
</organism>
<name>G2EC35_9FLAO</name>
<dbReference type="InterPro" id="IPR029058">
    <property type="entry name" value="AB_hydrolase_fold"/>
</dbReference>
<dbReference type="SUPFAM" id="SSF53474">
    <property type="entry name" value="alpha/beta-Hydrolases"/>
    <property type="match status" value="1"/>
</dbReference>
<dbReference type="eggNOG" id="COG1073">
    <property type="taxonomic scope" value="Bacteria"/>
</dbReference>
<reference evidence="1 2" key="1">
    <citation type="journal article" date="2008" name="Int. J. Syst. Evol. Microbiol.">
        <title>Bizionia argentinensis sp. nov., isolated from surface marine water in Antarctica.</title>
        <authorList>
            <person name="Bercovich A."/>
            <person name="Vazquez S.C."/>
            <person name="Yankilevich P."/>
            <person name="Coria S.H."/>
            <person name="Foti M."/>
            <person name="Hernandez E."/>
            <person name="Vidal A."/>
            <person name="Ruberto L."/>
            <person name="Melo C."/>
            <person name="Marenssi S."/>
            <person name="Criscuolo M."/>
            <person name="Memoli M."/>
            <person name="Arguelles M."/>
            <person name="Mac Cormack W.P."/>
        </authorList>
    </citation>
    <scope>NUCLEOTIDE SEQUENCE [LARGE SCALE GENOMIC DNA]</scope>
    <source>
        <strain evidence="1 2">JUB59</strain>
    </source>
</reference>
<dbReference type="Gene3D" id="3.40.50.1820">
    <property type="entry name" value="alpha/beta hydrolase"/>
    <property type="match status" value="1"/>
</dbReference>
<evidence type="ECO:0000313" key="1">
    <source>
        <dbReference type="EMBL" id="EGV44035.1"/>
    </source>
</evidence>
<evidence type="ECO:0000313" key="2">
    <source>
        <dbReference type="Proteomes" id="UP000003730"/>
    </source>
</evidence>
<keyword evidence="1" id="KW-0378">Hydrolase</keyword>
<dbReference type="GO" id="GO:0016787">
    <property type="term" value="F:hydrolase activity"/>
    <property type="evidence" value="ECO:0007669"/>
    <property type="project" value="UniProtKB-KW"/>
</dbReference>
<dbReference type="RefSeq" id="WP_008636218.1">
    <property type="nucleotide sequence ID" value="NZ_AFXZ01000013.1"/>
</dbReference>
<dbReference type="EMBL" id="AFXZ01000013">
    <property type="protein sequence ID" value="EGV44035.1"/>
    <property type="molecule type" value="Genomic_DNA"/>
</dbReference>
<dbReference type="OrthoDB" id="659408at2"/>
<keyword evidence="2" id="KW-1185">Reference proteome</keyword>
<dbReference type="Proteomes" id="UP000003730">
    <property type="component" value="Unassembled WGS sequence"/>
</dbReference>
<sequence length="226" mass="26515">MNQDIVHVYFMPGMAANPTIFEHIKLPESQFKVHWLKWLIPEENETLKAYAFRLTKEIKHKNVALIGVSFGGVIVQEMSKLITLRRLIIISSVKSYKEMPRRMMLMRVTKAYKLAPTSLVNNMDMLSKYAFGETLTHRVELYKKYLSVTDTQYLDWAIKEMINWDQLEPIKDIIHIHGTNDSVFPYKYIKNCIKVENGTHVMVISKYRWFNAHLPKLILEGSSQSY</sequence>
<comment type="caution">
    <text evidence="1">The sequence shown here is derived from an EMBL/GenBank/DDBJ whole genome shotgun (WGS) entry which is preliminary data.</text>
</comment>
<dbReference type="PATRIC" id="fig|1046627.3.peg.1091"/>
<proteinExistence type="predicted"/>
<accession>G2EC35</accession>